<evidence type="ECO:0000256" key="8">
    <source>
        <dbReference type="ARBA" id="ARBA00023136"/>
    </source>
</evidence>
<comment type="similarity">
    <text evidence="2">Belongs to the oligopeptide OPT transporter family.</text>
</comment>
<keyword evidence="7 10" id="KW-1133">Transmembrane helix</keyword>
<feature type="region of interest" description="Disordered" evidence="9">
    <location>
        <begin position="1"/>
        <end position="26"/>
    </location>
</feature>
<evidence type="ECO:0000256" key="3">
    <source>
        <dbReference type="ARBA" id="ARBA00022448"/>
    </source>
</evidence>
<dbReference type="HOGENOM" id="CLU_004965_3_0_1"/>
<feature type="transmembrane region" description="Helical" evidence="10">
    <location>
        <begin position="305"/>
        <end position="326"/>
    </location>
</feature>
<dbReference type="Proteomes" id="UP000054279">
    <property type="component" value="Unassembled WGS sequence"/>
</dbReference>
<keyword evidence="4 10" id="KW-0812">Transmembrane</keyword>
<dbReference type="InterPro" id="IPR004813">
    <property type="entry name" value="OPT"/>
</dbReference>
<comment type="subcellular location">
    <subcellularLocation>
        <location evidence="1">Membrane</location>
        <topology evidence="1">Multi-pass membrane protein</topology>
    </subcellularLocation>
</comment>
<dbReference type="GO" id="GO:0016020">
    <property type="term" value="C:membrane"/>
    <property type="evidence" value="ECO:0007669"/>
    <property type="project" value="UniProtKB-SubCell"/>
</dbReference>
<evidence type="ECO:0000313" key="11">
    <source>
        <dbReference type="EMBL" id="KIJ36542.1"/>
    </source>
</evidence>
<evidence type="ECO:0000313" key="12">
    <source>
        <dbReference type="Proteomes" id="UP000054279"/>
    </source>
</evidence>
<keyword evidence="6" id="KW-0653">Protein transport</keyword>
<dbReference type="InterPro" id="IPR004648">
    <property type="entry name" value="Oligpept_transpt"/>
</dbReference>
<evidence type="ECO:0000256" key="1">
    <source>
        <dbReference type="ARBA" id="ARBA00004141"/>
    </source>
</evidence>
<dbReference type="OrthoDB" id="9986677at2759"/>
<keyword evidence="5" id="KW-0571">Peptide transport</keyword>
<keyword evidence="3" id="KW-0813">Transport</keyword>
<dbReference type="EMBL" id="KN837177">
    <property type="protein sequence ID" value="KIJ36542.1"/>
    <property type="molecule type" value="Genomic_DNA"/>
</dbReference>
<feature type="transmembrane region" description="Helical" evidence="10">
    <location>
        <begin position="242"/>
        <end position="273"/>
    </location>
</feature>
<feature type="transmembrane region" description="Helical" evidence="10">
    <location>
        <begin position="114"/>
        <end position="131"/>
    </location>
</feature>
<evidence type="ECO:0000256" key="7">
    <source>
        <dbReference type="ARBA" id="ARBA00022989"/>
    </source>
</evidence>
<proteinExistence type="inferred from homology"/>
<evidence type="ECO:0000256" key="6">
    <source>
        <dbReference type="ARBA" id="ARBA00022927"/>
    </source>
</evidence>
<evidence type="ECO:0008006" key="13">
    <source>
        <dbReference type="Google" id="ProtNLM"/>
    </source>
</evidence>
<name>A0A0C9V476_SPHS4</name>
<dbReference type="GO" id="GO:0015031">
    <property type="term" value="P:protein transport"/>
    <property type="evidence" value="ECO:0007669"/>
    <property type="project" value="UniProtKB-KW"/>
</dbReference>
<evidence type="ECO:0000256" key="9">
    <source>
        <dbReference type="SAM" id="MobiDB-lite"/>
    </source>
</evidence>
<feature type="transmembrane region" description="Helical" evidence="10">
    <location>
        <begin position="485"/>
        <end position="506"/>
    </location>
</feature>
<sequence>MTDIMETIAPLARTSTPSSVDKESEKDHVTFKEAAYAVDPEKKSTYGSEEDDEHVEVIRKDYEVATQVITTDDDPTLPVFTFRLVVLGFGLSAFGAVLGTIYTFKPQNASVSQLFVLIIAYVFGTAMEKIIPSTGFWSYLNPGPFNIKEHTCIVIMASTASNVSVTMEIIAALNLFYGISLNGAIAMFQIFSTQMIGYGIAGLLRTFLVFPTYAFYPGNISVVQLLQSLHFGGLLNHKKRRYFWIVFAAIFFWEWIPQYPFPLLTAISIICLVDNGRSGFFLKNGQDIDDPHYQKMKIYKEVPQWWYISLFVISLAVAIGCLYGTGAKEPLMPWWSTLVFTLLSAVLAVFLGFIQATTGFSIAIKGAVQILAAFIHPGKPITVMYATMFGNSTAFQTLFLLQDLKLGQYNKIPPKWTFASQVFGSIIGSIFNYTMMLSIVNNNREVLRDPLGSRIWSGWVIQGLNSNAIAMGALVKELYVFGKPYWLIPFCIFIGLFTPLPFYFLAKASPQGSWFRRAMEYIHVPVLGLYIGYLPFSVNGQWWSCFVIGFASQWWARTRRPAWFKKYNYLTSAALDGGSQVILFILSFAVFGASGNDVPFPLWWGNPDPAKLSVDRCKTTASSN</sequence>
<reference evidence="11 12" key="1">
    <citation type="submission" date="2014-06" db="EMBL/GenBank/DDBJ databases">
        <title>Evolutionary Origins and Diversification of the Mycorrhizal Mutualists.</title>
        <authorList>
            <consortium name="DOE Joint Genome Institute"/>
            <consortium name="Mycorrhizal Genomics Consortium"/>
            <person name="Kohler A."/>
            <person name="Kuo A."/>
            <person name="Nagy L.G."/>
            <person name="Floudas D."/>
            <person name="Copeland A."/>
            <person name="Barry K.W."/>
            <person name="Cichocki N."/>
            <person name="Veneault-Fourrey C."/>
            <person name="LaButti K."/>
            <person name="Lindquist E.A."/>
            <person name="Lipzen A."/>
            <person name="Lundell T."/>
            <person name="Morin E."/>
            <person name="Murat C."/>
            <person name="Riley R."/>
            <person name="Ohm R."/>
            <person name="Sun H."/>
            <person name="Tunlid A."/>
            <person name="Henrissat B."/>
            <person name="Grigoriev I.V."/>
            <person name="Hibbett D.S."/>
            <person name="Martin F."/>
        </authorList>
    </citation>
    <scope>NUCLEOTIDE SEQUENCE [LARGE SCALE GENOMIC DNA]</scope>
    <source>
        <strain evidence="11 12">SS14</strain>
    </source>
</reference>
<feature type="transmembrane region" description="Helical" evidence="10">
    <location>
        <begin position="422"/>
        <end position="440"/>
    </location>
</feature>
<accession>A0A0C9V476</accession>
<evidence type="ECO:0000256" key="4">
    <source>
        <dbReference type="ARBA" id="ARBA00022692"/>
    </source>
</evidence>
<feature type="transmembrane region" description="Helical" evidence="10">
    <location>
        <begin position="195"/>
        <end position="216"/>
    </location>
</feature>
<evidence type="ECO:0000256" key="5">
    <source>
        <dbReference type="ARBA" id="ARBA00022856"/>
    </source>
</evidence>
<organism evidence="11 12">
    <name type="scientific">Sphaerobolus stellatus (strain SS14)</name>
    <dbReference type="NCBI Taxonomy" id="990650"/>
    <lineage>
        <taxon>Eukaryota</taxon>
        <taxon>Fungi</taxon>
        <taxon>Dikarya</taxon>
        <taxon>Basidiomycota</taxon>
        <taxon>Agaricomycotina</taxon>
        <taxon>Agaricomycetes</taxon>
        <taxon>Phallomycetidae</taxon>
        <taxon>Geastrales</taxon>
        <taxon>Sphaerobolaceae</taxon>
        <taxon>Sphaerobolus</taxon>
    </lineage>
</organism>
<feature type="transmembrane region" description="Helical" evidence="10">
    <location>
        <begin position="332"/>
        <end position="353"/>
    </location>
</feature>
<dbReference type="PANTHER" id="PTHR22601">
    <property type="entry name" value="ISP4 LIKE PROTEIN"/>
    <property type="match status" value="1"/>
</dbReference>
<dbReference type="NCBIfam" id="TIGR00728">
    <property type="entry name" value="OPT_sfam"/>
    <property type="match status" value="1"/>
</dbReference>
<feature type="transmembrane region" description="Helical" evidence="10">
    <location>
        <begin position="80"/>
        <end position="102"/>
    </location>
</feature>
<evidence type="ECO:0000256" key="10">
    <source>
        <dbReference type="SAM" id="Phobius"/>
    </source>
</evidence>
<keyword evidence="8 10" id="KW-0472">Membrane</keyword>
<protein>
    <recommendedName>
        <fullName evidence="13">OPT superfamily oligopeptide transporter</fullName>
    </recommendedName>
</protein>
<gene>
    <name evidence="11" type="ORF">M422DRAFT_212206</name>
</gene>
<evidence type="ECO:0000256" key="2">
    <source>
        <dbReference type="ARBA" id="ARBA00008807"/>
    </source>
</evidence>
<dbReference type="Pfam" id="PF03169">
    <property type="entry name" value="OPT"/>
    <property type="match status" value="2"/>
</dbReference>
<dbReference type="GO" id="GO:0035673">
    <property type="term" value="F:oligopeptide transmembrane transporter activity"/>
    <property type="evidence" value="ECO:0007669"/>
    <property type="project" value="InterPro"/>
</dbReference>
<dbReference type="AlphaFoldDB" id="A0A0C9V476"/>
<feature type="transmembrane region" description="Helical" evidence="10">
    <location>
        <begin position="169"/>
        <end position="188"/>
    </location>
</feature>
<keyword evidence="12" id="KW-1185">Reference proteome</keyword>
<feature type="transmembrane region" description="Helical" evidence="10">
    <location>
        <begin position="568"/>
        <end position="593"/>
    </location>
</feature>